<dbReference type="EMBL" id="JALAPQ010000010">
    <property type="protein sequence ID" value="MCY8456994.1"/>
    <property type="molecule type" value="Genomic_DNA"/>
</dbReference>
<gene>
    <name evidence="2" type="ORF">MOC89_08765</name>
</gene>
<evidence type="ECO:0000256" key="1">
    <source>
        <dbReference type="SAM" id="MobiDB-lite"/>
    </source>
</evidence>
<dbReference type="RefSeq" id="WP_268392523.1">
    <property type="nucleotide sequence ID" value="NZ_CP145137.1"/>
</dbReference>
<evidence type="ECO:0000313" key="2">
    <source>
        <dbReference type="EMBL" id="MCY8456994.1"/>
    </source>
</evidence>
<feature type="region of interest" description="Disordered" evidence="1">
    <location>
        <begin position="1"/>
        <end position="22"/>
    </location>
</feature>
<accession>A0A9Q4E6S1</accession>
<evidence type="ECO:0000313" key="3">
    <source>
        <dbReference type="Proteomes" id="UP001078573"/>
    </source>
</evidence>
<evidence type="ECO:0008006" key="4">
    <source>
        <dbReference type="Google" id="ProtNLM"/>
    </source>
</evidence>
<name>A0A9Q4E6S1_BACSC</name>
<dbReference type="AlphaFoldDB" id="A0A9Q4E6S1"/>
<dbReference type="Proteomes" id="UP001078573">
    <property type="component" value="Unassembled WGS sequence"/>
</dbReference>
<organism evidence="2 3">
    <name type="scientific">Bacillus spizizenii</name>
    <name type="common">Bacillus subtilis subsp. spizizenii</name>
    <dbReference type="NCBI Taxonomy" id="96241"/>
    <lineage>
        <taxon>Bacteria</taxon>
        <taxon>Bacillati</taxon>
        <taxon>Bacillota</taxon>
        <taxon>Bacilli</taxon>
        <taxon>Bacillales</taxon>
        <taxon>Bacillaceae</taxon>
        <taxon>Bacillus</taxon>
    </lineage>
</organism>
<protein>
    <recommendedName>
        <fullName evidence="4">YkzH</fullName>
    </recommendedName>
</protein>
<reference evidence="2" key="1">
    <citation type="submission" date="2022-02" db="EMBL/GenBank/DDBJ databases">
        <title>Crop Bioprotection Bacillus Genome Sequencing.</title>
        <authorList>
            <person name="Dunlap C."/>
        </authorList>
    </citation>
    <scope>NUCLEOTIDE SEQUENCE</scope>
    <source>
        <strain evidence="2">WR1O2A-53</strain>
    </source>
</reference>
<sequence length="76" mass="8664">MKHQKTNAHWPYDLSSAPHPASYKQQQSLDRLTGLELKMEQLIRAIEINNELLRTMQEQQNRVCTSGGGGSVIVRM</sequence>
<comment type="caution">
    <text evidence="2">The sequence shown here is derived from an EMBL/GenBank/DDBJ whole genome shotgun (WGS) entry which is preliminary data.</text>
</comment>
<proteinExistence type="predicted"/>